<accession>A0A2S0MJF7</accession>
<dbReference type="InterPro" id="IPR036909">
    <property type="entry name" value="Cyt_c-like_dom_sf"/>
</dbReference>
<sequence length="366" mass="37687">MFTGAIFAVLFRAAVAIPDALTANDPFRQGTPASALVNSGAPAAAASAAPTDTTAAAAPSAVSVNAATGAGNTGNAASAAAAPASAAATTATAAPAPNGVSKVAFKPPADDTLPDGPMGDVIRRGQQIFLHTGTYAKAYVGNSLNCVNCHLDAGRLAKSAPMWGAYGLYPAYRAKTQHVDSFEDRLRGCFEYSMNGKAPPYGGEVLGALQAYAYWMAKGAPAGEKLPGAGYQALPKPAQPPDYQRGLAVYSAQCALCHGANGEGTRSGDTQVFPPLWGAQSYNWGAGMASVKNAAAYIQANMPLSRGGSLSEQDAWDVAQYIDSQDRPQDPRFTGSVEATRKQFHDGDGSMYGQTVNGKLLGRNTR</sequence>
<dbReference type="GO" id="GO:0046872">
    <property type="term" value="F:metal ion binding"/>
    <property type="evidence" value="ECO:0007669"/>
    <property type="project" value="UniProtKB-KW"/>
</dbReference>
<dbReference type="KEGG" id="otk:C6570_07460"/>
<evidence type="ECO:0000313" key="7">
    <source>
        <dbReference type="EMBL" id="AVO36028.1"/>
    </source>
</evidence>
<evidence type="ECO:0000256" key="3">
    <source>
        <dbReference type="ARBA" id="ARBA00023004"/>
    </source>
</evidence>
<dbReference type="SUPFAM" id="SSF46626">
    <property type="entry name" value="Cytochrome c"/>
    <property type="match status" value="2"/>
</dbReference>
<dbReference type="PANTHER" id="PTHR35008">
    <property type="entry name" value="BLL4482 PROTEIN-RELATED"/>
    <property type="match status" value="1"/>
</dbReference>
<feature type="region of interest" description="Disordered" evidence="5">
    <location>
        <begin position="324"/>
        <end position="366"/>
    </location>
</feature>
<keyword evidence="1 4" id="KW-0349">Heme</keyword>
<protein>
    <submittedName>
        <fullName evidence="7">Cytochrome C</fullName>
    </submittedName>
</protein>
<gene>
    <name evidence="7" type="ORF">C6570_07460</name>
</gene>
<feature type="domain" description="Cytochrome c" evidence="6">
    <location>
        <begin position="241"/>
        <end position="326"/>
    </location>
</feature>
<dbReference type="AlphaFoldDB" id="A0A2S0MJF7"/>
<dbReference type="Pfam" id="PF21342">
    <property type="entry name" value="SoxA-TsdA_cyt-c"/>
    <property type="match status" value="1"/>
</dbReference>
<organism evidence="7 8">
    <name type="scientific">Ottowia oryzae</name>
    <dbReference type="NCBI Taxonomy" id="2109914"/>
    <lineage>
        <taxon>Bacteria</taxon>
        <taxon>Pseudomonadati</taxon>
        <taxon>Pseudomonadota</taxon>
        <taxon>Betaproteobacteria</taxon>
        <taxon>Burkholderiales</taxon>
        <taxon>Comamonadaceae</taxon>
        <taxon>Ottowia</taxon>
    </lineage>
</organism>
<evidence type="ECO:0000256" key="5">
    <source>
        <dbReference type="SAM" id="MobiDB-lite"/>
    </source>
</evidence>
<dbReference type="GO" id="GO:0009055">
    <property type="term" value="F:electron transfer activity"/>
    <property type="evidence" value="ECO:0007669"/>
    <property type="project" value="InterPro"/>
</dbReference>
<dbReference type="PANTHER" id="PTHR35008:SF9">
    <property type="entry name" value="CYTOCHROME C DOMAIN-CONTAINING PROTEIN"/>
    <property type="match status" value="1"/>
</dbReference>
<evidence type="ECO:0000256" key="2">
    <source>
        <dbReference type="ARBA" id="ARBA00022723"/>
    </source>
</evidence>
<evidence type="ECO:0000259" key="6">
    <source>
        <dbReference type="PROSITE" id="PS51007"/>
    </source>
</evidence>
<evidence type="ECO:0000256" key="4">
    <source>
        <dbReference type="PROSITE-ProRule" id="PRU00433"/>
    </source>
</evidence>
<dbReference type="InterPro" id="IPR009056">
    <property type="entry name" value="Cyt_c-like_dom"/>
</dbReference>
<dbReference type="OrthoDB" id="9765171at2"/>
<feature type="domain" description="Cytochrome c" evidence="6">
    <location>
        <begin position="120"/>
        <end position="217"/>
    </location>
</feature>
<evidence type="ECO:0000256" key="1">
    <source>
        <dbReference type="ARBA" id="ARBA00022617"/>
    </source>
</evidence>
<dbReference type="EMBL" id="CP027666">
    <property type="protein sequence ID" value="AVO36028.1"/>
    <property type="molecule type" value="Genomic_DNA"/>
</dbReference>
<dbReference type="PROSITE" id="PS51007">
    <property type="entry name" value="CYTC"/>
    <property type="match status" value="2"/>
</dbReference>
<dbReference type="GO" id="GO:0020037">
    <property type="term" value="F:heme binding"/>
    <property type="evidence" value="ECO:0007669"/>
    <property type="project" value="InterPro"/>
</dbReference>
<feature type="compositionally biased region" description="Basic and acidic residues" evidence="5">
    <location>
        <begin position="339"/>
        <end position="348"/>
    </location>
</feature>
<evidence type="ECO:0000313" key="8">
    <source>
        <dbReference type="Proteomes" id="UP000239709"/>
    </source>
</evidence>
<dbReference type="Proteomes" id="UP000239709">
    <property type="component" value="Chromosome"/>
</dbReference>
<dbReference type="Gene3D" id="1.10.760.10">
    <property type="entry name" value="Cytochrome c-like domain"/>
    <property type="match status" value="2"/>
</dbReference>
<proteinExistence type="predicted"/>
<dbReference type="Pfam" id="PF13442">
    <property type="entry name" value="Cytochrome_CBB3"/>
    <property type="match status" value="1"/>
</dbReference>
<keyword evidence="3 4" id="KW-0408">Iron</keyword>
<reference evidence="7 8" key="1">
    <citation type="submission" date="2018-03" db="EMBL/GenBank/DDBJ databases">
        <title>Genome sequencing of Ottowia sp.</title>
        <authorList>
            <person name="Kim S.-J."/>
            <person name="Heo J."/>
            <person name="Kwon S.-W."/>
        </authorList>
    </citation>
    <scope>NUCLEOTIDE SEQUENCE [LARGE SCALE GENOMIC DNA]</scope>
    <source>
        <strain evidence="7 8">KADR8-3</strain>
    </source>
</reference>
<keyword evidence="8" id="KW-1185">Reference proteome</keyword>
<name>A0A2S0MJF7_9BURK</name>
<dbReference type="InterPro" id="IPR051459">
    <property type="entry name" value="Cytochrome_c-type_DH"/>
</dbReference>
<keyword evidence="2 4" id="KW-0479">Metal-binding</keyword>